<keyword evidence="4" id="KW-1185">Reference proteome</keyword>
<reference evidence="3 4" key="1">
    <citation type="submission" date="2019-03" db="EMBL/GenBank/DDBJ databases">
        <title>The genome sequence of a newly discovered highly antifungal drug resistant Aspergillus species, Aspergillus tanneri NIH 1004.</title>
        <authorList>
            <person name="Mounaud S."/>
            <person name="Singh I."/>
            <person name="Joardar V."/>
            <person name="Pakala S."/>
            <person name="Pakala S."/>
            <person name="Venepally P."/>
            <person name="Hoover J."/>
            <person name="Nierman W."/>
            <person name="Chung J."/>
            <person name="Losada L."/>
        </authorList>
    </citation>
    <scope>NUCLEOTIDE SEQUENCE [LARGE SCALE GENOMIC DNA]</scope>
    <source>
        <strain evidence="3 4">NIH1004</strain>
    </source>
</reference>
<dbReference type="RefSeq" id="XP_033421813.1">
    <property type="nucleotide sequence ID" value="XM_033575958.1"/>
</dbReference>
<evidence type="ECO:0000313" key="5">
    <source>
        <dbReference type="Proteomes" id="UP000324241"/>
    </source>
</evidence>
<evidence type="ECO:0000313" key="2">
    <source>
        <dbReference type="EMBL" id="KAA8642451.1"/>
    </source>
</evidence>
<protein>
    <recommendedName>
        <fullName evidence="6">Myb-like domain-containing protein</fullName>
    </recommendedName>
</protein>
<name>A0A4S3JDH4_9EURO</name>
<evidence type="ECO:0000313" key="3">
    <source>
        <dbReference type="EMBL" id="THC93289.1"/>
    </source>
</evidence>
<sequence length="237" mass="25944">MNHPLPPKPPVSKYFFHAYIPRVPCVRDLGTLAGNSTTRRIDRGECLPVNSGPKFSSGHQPSPIETNCTPLAAEILPSGEAASEVPEAGPSSSKDPTGANHDDGHVILIPDEGERCVPDVTRLENCTVSYQSAEQQLPRPGIQHSTESTRLDPAGRKRLTSAALETEIETSGPQTRAKVRAKARAEASHCFPVSRRIQPYSTAEDDLFRKLVVRGLPWEQVQMEFSQVFTGRNVRSL</sequence>
<evidence type="ECO:0008006" key="6">
    <source>
        <dbReference type="Google" id="ProtNLM"/>
    </source>
</evidence>
<evidence type="ECO:0000313" key="4">
    <source>
        <dbReference type="Proteomes" id="UP000308092"/>
    </source>
</evidence>
<accession>A0A4S3JDH4</accession>
<dbReference type="AlphaFoldDB" id="A0A4S3JDH4"/>
<evidence type="ECO:0000256" key="1">
    <source>
        <dbReference type="SAM" id="MobiDB-lite"/>
    </source>
</evidence>
<feature type="region of interest" description="Disordered" evidence="1">
    <location>
        <begin position="79"/>
        <end position="105"/>
    </location>
</feature>
<gene>
    <name evidence="2" type="ORF">ATNIH1004_011395</name>
    <name evidence="3" type="ORF">EYZ11_007214</name>
</gene>
<dbReference type="Proteomes" id="UP000324241">
    <property type="component" value="Unassembled WGS sequence"/>
</dbReference>
<proteinExistence type="predicted"/>
<dbReference type="EMBL" id="QUQM01000008">
    <property type="protein sequence ID" value="KAA8642451.1"/>
    <property type="molecule type" value="Genomic_DNA"/>
</dbReference>
<organism evidence="3 4">
    <name type="scientific">Aspergillus tanneri</name>
    <dbReference type="NCBI Taxonomy" id="1220188"/>
    <lineage>
        <taxon>Eukaryota</taxon>
        <taxon>Fungi</taxon>
        <taxon>Dikarya</taxon>
        <taxon>Ascomycota</taxon>
        <taxon>Pezizomycotina</taxon>
        <taxon>Eurotiomycetes</taxon>
        <taxon>Eurotiomycetidae</taxon>
        <taxon>Eurotiales</taxon>
        <taxon>Aspergillaceae</taxon>
        <taxon>Aspergillus</taxon>
        <taxon>Aspergillus subgen. Circumdati</taxon>
    </lineage>
</organism>
<dbReference type="Proteomes" id="UP000308092">
    <property type="component" value="Unassembled WGS sequence"/>
</dbReference>
<dbReference type="OrthoDB" id="4506575at2759"/>
<dbReference type="EMBL" id="SOSA01000273">
    <property type="protein sequence ID" value="THC93289.1"/>
    <property type="molecule type" value="Genomic_DNA"/>
</dbReference>
<reference evidence="2 5" key="2">
    <citation type="submission" date="2019-08" db="EMBL/GenBank/DDBJ databases">
        <title>The genome sequence of a newly discovered highly antifungal drug resistant Aspergillus species, Aspergillus tanneri NIH 1004.</title>
        <authorList>
            <person name="Mounaud S."/>
            <person name="Singh I."/>
            <person name="Joardar V."/>
            <person name="Pakala S."/>
            <person name="Pakala S."/>
            <person name="Venepally P."/>
            <person name="Chung J.K."/>
            <person name="Losada L."/>
            <person name="Nierman W.C."/>
        </authorList>
    </citation>
    <scope>NUCLEOTIDE SEQUENCE [LARGE SCALE GENOMIC DNA]</scope>
    <source>
        <strain evidence="2 5">NIH1004</strain>
    </source>
</reference>
<dbReference type="VEuPathDB" id="FungiDB:EYZ11_007214"/>
<dbReference type="GeneID" id="54334096"/>
<comment type="caution">
    <text evidence="3">The sequence shown here is derived from an EMBL/GenBank/DDBJ whole genome shotgun (WGS) entry which is preliminary data.</text>
</comment>